<dbReference type="EMBL" id="JNHN01000179">
    <property type="protein sequence ID" value="KDS48554.1"/>
    <property type="molecule type" value="Genomic_DNA"/>
</dbReference>
<dbReference type="SUPFAM" id="SSF51126">
    <property type="entry name" value="Pectin lyase-like"/>
    <property type="match status" value="1"/>
</dbReference>
<dbReference type="SMART" id="SM00710">
    <property type="entry name" value="PbH1"/>
    <property type="match status" value="8"/>
</dbReference>
<evidence type="ECO:0000313" key="2">
    <source>
        <dbReference type="EMBL" id="KDS48554.1"/>
    </source>
</evidence>
<gene>
    <name evidence="2" type="ORF">M094_2240</name>
</gene>
<dbReference type="AlphaFoldDB" id="A0A078RVQ9"/>
<dbReference type="Pfam" id="PF13229">
    <property type="entry name" value="Beta_helix"/>
    <property type="match status" value="1"/>
</dbReference>
<dbReference type="InterPro" id="IPR012334">
    <property type="entry name" value="Pectin_lyas_fold"/>
</dbReference>
<dbReference type="InterPro" id="IPR011050">
    <property type="entry name" value="Pectin_lyase_fold/virulence"/>
</dbReference>
<accession>A0A078RVQ9</accession>
<name>A0A078RVQ9_BACUN</name>
<evidence type="ECO:0000313" key="3">
    <source>
        <dbReference type="Proteomes" id="UP000028013"/>
    </source>
</evidence>
<proteinExistence type="predicted"/>
<dbReference type="PATRIC" id="fig|1339349.3.peg.3361"/>
<sequence length="496" mass="55792">MKFYSLILLFFILPIYSQANIVFVTNSIQPIQKQFNLSYAKYVIKSNINLMSQNVVIPEGAVLCFVDSGRIENGTLIGNGTKVMAQQNVVFSDNILLKGSWKADTAYSIWFDFKSDCVVDSSGRFISGSDNSQQMNNILLFDNLLFNCGVYYFKHANFQLHSDMIIDGGNSVFKWNTSLKADCFMAIGDSRGKWAGTSNIQLKNFTIIGNKLESDIKTEQCHGICIRYGSNIILSNLQSGFNRGDGLYIGNVYLESNIDHSPSYISVINCIFSDNHRQGSSITRANHVDFLGCKFINTNGTPPQAGLDIEPNDINISAYENCYYACENIRINNCFFSNNAGNGLLVAGRSKNREGKYIVNNIFVNNSVFDRGNIRAFGLKNMQVKDCDILTDSYGWLTYRYSTEDVLIDKCKIICCNKNNDFVGIKVESTSENKHNNIIISNCSITNFGKFGIFFNDKIDGISGRIVNNIFHKCGKNMKKNDLSKKIEYKENIYND</sequence>
<evidence type="ECO:0000259" key="1">
    <source>
        <dbReference type="Pfam" id="PF13229"/>
    </source>
</evidence>
<organism evidence="2 3">
    <name type="scientific">Bacteroides uniformis str. 3978 T3 ii</name>
    <dbReference type="NCBI Taxonomy" id="1339349"/>
    <lineage>
        <taxon>Bacteria</taxon>
        <taxon>Pseudomonadati</taxon>
        <taxon>Bacteroidota</taxon>
        <taxon>Bacteroidia</taxon>
        <taxon>Bacteroidales</taxon>
        <taxon>Bacteroidaceae</taxon>
        <taxon>Bacteroides</taxon>
    </lineage>
</organism>
<protein>
    <submittedName>
        <fullName evidence="2">Right handed beta helix region family protein</fullName>
    </submittedName>
</protein>
<feature type="domain" description="Right handed beta helix" evidence="1">
    <location>
        <begin position="196"/>
        <end position="367"/>
    </location>
</feature>
<comment type="caution">
    <text evidence="2">The sequence shown here is derived from an EMBL/GenBank/DDBJ whole genome shotgun (WGS) entry which is preliminary data.</text>
</comment>
<dbReference type="Proteomes" id="UP000028013">
    <property type="component" value="Unassembled WGS sequence"/>
</dbReference>
<dbReference type="Gene3D" id="2.160.20.10">
    <property type="entry name" value="Single-stranded right-handed beta-helix, Pectin lyase-like"/>
    <property type="match status" value="1"/>
</dbReference>
<dbReference type="InterPro" id="IPR006626">
    <property type="entry name" value="PbH1"/>
</dbReference>
<dbReference type="InterPro" id="IPR039448">
    <property type="entry name" value="Beta_helix"/>
</dbReference>
<reference evidence="2 3" key="1">
    <citation type="submission" date="2014-04" db="EMBL/GenBank/DDBJ databases">
        <authorList>
            <person name="Sears C."/>
            <person name="Carroll K."/>
            <person name="Sack B.R."/>
            <person name="Qadri F."/>
            <person name="Myers L.L."/>
            <person name="Chung G.-T."/>
            <person name="Escheverria P."/>
            <person name="Fraser C.M."/>
            <person name="Sadzewicz L."/>
            <person name="Shefchek K.A."/>
            <person name="Tallon L."/>
            <person name="Das S.P."/>
            <person name="Daugherty S."/>
            <person name="Mongodin E.F."/>
        </authorList>
    </citation>
    <scope>NUCLEOTIDE SEQUENCE [LARGE SCALE GENOMIC DNA]</scope>
    <source>
        <strain evidence="2 3">3978 T3 ii</strain>
    </source>
</reference>